<organism evidence="2">
    <name type="scientific">Diabrotica virgifera virgifera</name>
    <name type="common">western corn rootworm</name>
    <dbReference type="NCBI Taxonomy" id="50390"/>
    <lineage>
        <taxon>Eukaryota</taxon>
        <taxon>Metazoa</taxon>
        <taxon>Ecdysozoa</taxon>
        <taxon>Arthropoda</taxon>
        <taxon>Hexapoda</taxon>
        <taxon>Insecta</taxon>
        <taxon>Pterygota</taxon>
        <taxon>Neoptera</taxon>
        <taxon>Endopterygota</taxon>
        <taxon>Coleoptera</taxon>
        <taxon>Polyphaga</taxon>
        <taxon>Cucujiformia</taxon>
        <taxon>Chrysomeloidea</taxon>
        <taxon>Chrysomelidae</taxon>
        <taxon>Galerucinae</taxon>
        <taxon>Diabroticina</taxon>
        <taxon>Diabroticites</taxon>
        <taxon>Diabrotica</taxon>
    </lineage>
</organism>
<sequence length="128" mass="14547">MSTPRRTSSLYFRNKVKHEDNPSVSLLVPGTSANRPVSASSKQNGSHSFAPLSRRTSMSANLINELTNNIRYRKQKAKLEDRKSRSVEFLEIIPPNKFHDQKDADKISTATKRKSLSLDFKKISQSRD</sequence>
<dbReference type="AlphaFoldDB" id="A0A6P7G2R5"/>
<protein>
    <submittedName>
        <fullName evidence="2">Uncharacterized protein LOC114337016</fullName>
    </submittedName>
</protein>
<name>A0A6P7G2R5_DIAVI</name>
<feature type="region of interest" description="Disordered" evidence="1">
    <location>
        <begin position="22"/>
        <end position="57"/>
    </location>
</feature>
<feature type="compositionally biased region" description="Polar residues" evidence="1">
    <location>
        <begin position="31"/>
        <end position="47"/>
    </location>
</feature>
<reference evidence="2" key="1">
    <citation type="submission" date="2025-08" db="UniProtKB">
        <authorList>
            <consortium name="RefSeq"/>
        </authorList>
    </citation>
    <scope>IDENTIFICATION</scope>
    <source>
        <tissue evidence="2">Whole insect</tissue>
    </source>
</reference>
<evidence type="ECO:0000313" key="2">
    <source>
        <dbReference type="RefSeq" id="XP_028143201.1"/>
    </source>
</evidence>
<gene>
    <name evidence="2" type="primary">LOC114337016</name>
</gene>
<evidence type="ECO:0000256" key="1">
    <source>
        <dbReference type="SAM" id="MobiDB-lite"/>
    </source>
</evidence>
<accession>A0A6P7G2R5</accession>
<dbReference type="RefSeq" id="XP_028143201.1">
    <property type="nucleotide sequence ID" value="XM_028287400.1"/>
</dbReference>
<dbReference type="InParanoid" id="A0A6P7G2R5"/>
<proteinExistence type="predicted"/>